<name>A0AA42FIG4_9GAMM</name>
<dbReference type="Proteomes" id="UP001176478">
    <property type="component" value="Unassembled WGS sequence"/>
</dbReference>
<gene>
    <name evidence="2" type="ORF">P7V44_00895</name>
    <name evidence="3" type="ORF">Q5E86_02855</name>
</gene>
<evidence type="ECO:0000313" key="3">
    <source>
        <dbReference type="EMBL" id="MDO7855330.1"/>
    </source>
</evidence>
<evidence type="ECO:0000313" key="4">
    <source>
        <dbReference type="Proteomes" id="UP001156701"/>
    </source>
</evidence>
<proteinExistence type="predicted"/>
<dbReference type="InterPro" id="IPR009081">
    <property type="entry name" value="PP-bd_ACP"/>
</dbReference>
<accession>A0AA42FIG4</accession>
<dbReference type="Proteomes" id="UP001156701">
    <property type="component" value="Unassembled WGS sequence"/>
</dbReference>
<keyword evidence="5" id="KW-1185">Reference proteome</keyword>
<organism evidence="2 4">
    <name type="scientific">Providencia huashanensis</name>
    <dbReference type="NCBI Taxonomy" id="3037798"/>
    <lineage>
        <taxon>Bacteria</taxon>
        <taxon>Pseudomonadati</taxon>
        <taxon>Pseudomonadota</taxon>
        <taxon>Gammaproteobacteria</taxon>
        <taxon>Enterobacterales</taxon>
        <taxon>Morganellaceae</taxon>
        <taxon>Providencia</taxon>
    </lineage>
</organism>
<dbReference type="Gene3D" id="1.10.1200.10">
    <property type="entry name" value="ACP-like"/>
    <property type="match status" value="1"/>
</dbReference>
<feature type="domain" description="Carrier" evidence="1">
    <location>
        <begin position="2"/>
        <end position="80"/>
    </location>
</feature>
<reference evidence="3" key="3">
    <citation type="journal article" date="2024" name="Int. J. Antimicrob. Agents">
        <title>Identification of a novel Providencia species showing multi-drug-resistant in three patients with hospital-acquired infection.</title>
        <authorList>
            <person name="Yang W."/>
            <person name="Chen J."/>
            <person name="Yang F."/>
            <person name="Ji P."/>
            <person name="Shen S."/>
            <person name="Yin D."/>
            <person name="Hu F."/>
        </authorList>
    </citation>
    <scope>NUCLEOTIDE SEQUENCE</scope>
    <source>
        <strain evidence="3">CRE-138-0111</strain>
    </source>
</reference>
<dbReference type="InterPro" id="IPR036736">
    <property type="entry name" value="ACP-like_sf"/>
</dbReference>
<evidence type="ECO:0000313" key="5">
    <source>
        <dbReference type="Proteomes" id="UP001176478"/>
    </source>
</evidence>
<dbReference type="RefSeq" id="WP_042843749.1">
    <property type="nucleotide sequence ID" value="NZ_JARRYG010000001.1"/>
</dbReference>
<dbReference type="Pfam" id="PF00550">
    <property type="entry name" value="PP-binding"/>
    <property type="match status" value="1"/>
</dbReference>
<dbReference type="EMBL" id="JAUQTG010000001">
    <property type="protein sequence ID" value="MDO7855330.1"/>
    <property type="molecule type" value="Genomic_DNA"/>
</dbReference>
<protein>
    <submittedName>
        <fullName evidence="2">Acyl carrier protein</fullName>
    </submittedName>
</protein>
<reference evidence="2" key="1">
    <citation type="submission" date="2023-03" db="EMBL/GenBank/DDBJ databases">
        <title>a new species belonging to Providencia genus.</title>
        <authorList>
            <person name="Yang W."/>
            <person name="Hu F."/>
            <person name="Shen S."/>
            <person name="Ding L."/>
            <person name="Yin D."/>
        </authorList>
    </citation>
    <scope>NUCLEOTIDE SEQUENCE</scope>
    <source>
        <strain evidence="2">CRE-3FA-0001</strain>
    </source>
</reference>
<dbReference type="SUPFAM" id="SSF47336">
    <property type="entry name" value="ACP-like"/>
    <property type="match status" value="1"/>
</dbReference>
<dbReference type="EMBL" id="JARRYG010000001">
    <property type="protein sequence ID" value="MDG4694792.1"/>
    <property type="molecule type" value="Genomic_DNA"/>
</dbReference>
<reference evidence="3" key="2">
    <citation type="submission" date="2023-07" db="EMBL/GenBank/DDBJ databases">
        <authorList>
            <person name="Yang W."/>
            <person name="Chen J."/>
            <person name="Ji P."/>
            <person name="Hu F."/>
        </authorList>
    </citation>
    <scope>NUCLEOTIDE SEQUENCE</scope>
    <source>
        <strain evidence="3">CRE-138-0111</strain>
    </source>
</reference>
<comment type="caution">
    <text evidence="2">The sequence shown here is derived from an EMBL/GenBank/DDBJ whole genome shotgun (WGS) entry which is preliminary data.</text>
</comment>
<sequence>MSDYQTIYLKINEMICDAKDLDEDIDANQTLDQIKFDSLDYVELMVLVKREYNVALTADFFIENSTMTIKELIEYISKESSS</sequence>
<dbReference type="PROSITE" id="PS50075">
    <property type="entry name" value="CARRIER"/>
    <property type="match status" value="1"/>
</dbReference>
<dbReference type="AlphaFoldDB" id="A0AA42FIG4"/>
<evidence type="ECO:0000313" key="2">
    <source>
        <dbReference type="EMBL" id="MDG4694792.1"/>
    </source>
</evidence>
<evidence type="ECO:0000259" key="1">
    <source>
        <dbReference type="PROSITE" id="PS50075"/>
    </source>
</evidence>